<dbReference type="PRINTS" id="PR00146">
    <property type="entry name" value="DHPICSNTHASE"/>
</dbReference>
<keyword evidence="7 12" id="KW-0220">Diaminopimelate biosynthesis</keyword>
<evidence type="ECO:0000256" key="7">
    <source>
        <dbReference type="ARBA" id="ARBA00022915"/>
    </source>
</evidence>
<dbReference type="PROSITE" id="PS00666">
    <property type="entry name" value="DHDPS_2"/>
    <property type="match status" value="1"/>
</dbReference>
<feature type="active site" description="Schiff-base intermediate with substrate" evidence="12 14">
    <location>
        <position position="163"/>
    </location>
</feature>
<dbReference type="EC" id="4.3.3.7" evidence="4 12"/>
<reference evidence="17" key="1">
    <citation type="submission" date="2016-11" db="EMBL/GenBank/DDBJ databases">
        <authorList>
            <person name="Varghese N."/>
            <person name="Submissions S."/>
        </authorList>
    </citation>
    <scope>NUCLEOTIDE SEQUENCE [LARGE SCALE GENOMIC DNA]</scope>
    <source>
        <strain evidence="17">DSM 26134</strain>
    </source>
</reference>
<dbReference type="Gene3D" id="3.20.20.70">
    <property type="entry name" value="Aldolase class I"/>
    <property type="match status" value="1"/>
</dbReference>
<dbReference type="SUPFAM" id="SSF51569">
    <property type="entry name" value="Aldolase"/>
    <property type="match status" value="1"/>
</dbReference>
<comment type="pathway">
    <text evidence="2 12">Amino-acid biosynthesis; L-lysine biosynthesis via DAP pathway; (S)-tetrahydrodipicolinate from L-aspartate: step 3/4.</text>
</comment>
<dbReference type="InterPro" id="IPR013785">
    <property type="entry name" value="Aldolase_TIM"/>
</dbReference>
<dbReference type="STRING" id="156994.SAMN04488028_101503"/>
<dbReference type="GO" id="GO:0019877">
    <property type="term" value="P:diaminopimelate biosynthetic process"/>
    <property type="evidence" value="ECO:0007669"/>
    <property type="project" value="UniProtKB-UniRule"/>
</dbReference>
<feature type="site" description="Part of a proton relay during catalysis" evidence="12">
    <location>
        <position position="109"/>
    </location>
</feature>
<dbReference type="GO" id="GO:0008840">
    <property type="term" value="F:4-hydroxy-tetrahydrodipicolinate synthase activity"/>
    <property type="evidence" value="ECO:0007669"/>
    <property type="project" value="UniProtKB-UniRule"/>
</dbReference>
<comment type="subcellular location">
    <subcellularLocation>
        <location evidence="12">Cytoplasm</location>
    </subcellularLocation>
</comment>
<evidence type="ECO:0000256" key="14">
    <source>
        <dbReference type="PIRSR" id="PIRSR001365-1"/>
    </source>
</evidence>
<dbReference type="UniPathway" id="UPA00034">
    <property type="reaction ID" value="UER00017"/>
</dbReference>
<evidence type="ECO:0000256" key="11">
    <source>
        <dbReference type="ARBA" id="ARBA00047836"/>
    </source>
</evidence>
<dbReference type="GO" id="GO:0009089">
    <property type="term" value="P:lysine biosynthetic process via diaminopimelate"/>
    <property type="evidence" value="ECO:0007669"/>
    <property type="project" value="UniProtKB-UniRule"/>
</dbReference>
<comment type="subunit">
    <text evidence="12">Homotetramer; dimer of dimers.</text>
</comment>
<feature type="binding site" evidence="12 15">
    <location>
        <position position="206"/>
    </location>
    <ligand>
        <name>pyruvate</name>
        <dbReference type="ChEBI" id="CHEBI:15361"/>
    </ligand>
</feature>
<keyword evidence="6 12" id="KW-0028">Amino-acid biosynthesis</keyword>
<feature type="binding site" evidence="12 15">
    <location>
        <position position="48"/>
    </location>
    <ligand>
        <name>pyruvate</name>
        <dbReference type="ChEBI" id="CHEBI:15361"/>
    </ligand>
</feature>
<dbReference type="InterPro" id="IPR020625">
    <property type="entry name" value="Schiff_base-form_aldolases_AS"/>
</dbReference>
<feature type="active site" description="Proton donor/acceptor" evidence="12 14">
    <location>
        <position position="135"/>
    </location>
</feature>
<dbReference type="InterPro" id="IPR005263">
    <property type="entry name" value="DapA"/>
</dbReference>
<dbReference type="HAMAP" id="MF_00418">
    <property type="entry name" value="DapA"/>
    <property type="match status" value="1"/>
</dbReference>
<feature type="site" description="Part of a proton relay during catalysis" evidence="12">
    <location>
        <position position="47"/>
    </location>
</feature>
<keyword evidence="8 12" id="KW-0457">Lysine biosynthesis</keyword>
<keyword evidence="17" id="KW-1185">Reference proteome</keyword>
<evidence type="ECO:0000256" key="6">
    <source>
        <dbReference type="ARBA" id="ARBA00022605"/>
    </source>
</evidence>
<evidence type="ECO:0000313" key="16">
    <source>
        <dbReference type="EMBL" id="SHJ55919.1"/>
    </source>
</evidence>
<name>A0A1M6KAI2_REIAG</name>
<dbReference type="Proteomes" id="UP000184474">
    <property type="component" value="Unassembled WGS sequence"/>
</dbReference>
<dbReference type="PANTHER" id="PTHR12128:SF66">
    <property type="entry name" value="4-HYDROXY-2-OXOGLUTARATE ALDOLASE, MITOCHONDRIAL"/>
    <property type="match status" value="1"/>
</dbReference>
<evidence type="ECO:0000256" key="12">
    <source>
        <dbReference type="HAMAP-Rule" id="MF_00418"/>
    </source>
</evidence>
<evidence type="ECO:0000256" key="15">
    <source>
        <dbReference type="PIRSR" id="PIRSR001365-2"/>
    </source>
</evidence>
<accession>A0A1M6KAI2</accession>
<dbReference type="Pfam" id="PF00701">
    <property type="entry name" value="DHDPS"/>
    <property type="match status" value="1"/>
</dbReference>
<dbReference type="InterPro" id="IPR002220">
    <property type="entry name" value="DapA-like"/>
</dbReference>
<evidence type="ECO:0000256" key="8">
    <source>
        <dbReference type="ARBA" id="ARBA00023154"/>
    </source>
</evidence>
<comment type="similarity">
    <text evidence="3 12 13">Belongs to the DapA family.</text>
</comment>
<dbReference type="GO" id="GO:0005829">
    <property type="term" value="C:cytosol"/>
    <property type="evidence" value="ECO:0007669"/>
    <property type="project" value="TreeGrafter"/>
</dbReference>
<protein>
    <recommendedName>
        <fullName evidence="4 12">4-hydroxy-tetrahydrodipicolinate synthase</fullName>
        <shortName evidence="12">HTPA synthase</shortName>
        <ecNumber evidence="4 12">4.3.3.7</ecNumber>
    </recommendedName>
</protein>
<dbReference type="RefSeq" id="WP_073119122.1">
    <property type="nucleotide sequence ID" value="NZ_FRAA01000001.1"/>
</dbReference>
<dbReference type="EMBL" id="FRAA01000001">
    <property type="protein sequence ID" value="SHJ55919.1"/>
    <property type="molecule type" value="Genomic_DNA"/>
</dbReference>
<proteinExistence type="inferred from homology"/>
<dbReference type="SMART" id="SM01130">
    <property type="entry name" value="DHDPS"/>
    <property type="match status" value="1"/>
</dbReference>
<organism evidence="16 17">
    <name type="scientific">Reichenbachiella agariperforans</name>
    <dbReference type="NCBI Taxonomy" id="156994"/>
    <lineage>
        <taxon>Bacteria</taxon>
        <taxon>Pseudomonadati</taxon>
        <taxon>Bacteroidota</taxon>
        <taxon>Cytophagia</taxon>
        <taxon>Cytophagales</taxon>
        <taxon>Reichenbachiellaceae</taxon>
        <taxon>Reichenbachiella</taxon>
    </lineage>
</organism>
<dbReference type="NCBIfam" id="TIGR00674">
    <property type="entry name" value="dapA"/>
    <property type="match status" value="1"/>
</dbReference>
<comment type="catalytic activity">
    <reaction evidence="11 12">
        <text>L-aspartate 4-semialdehyde + pyruvate = (2S,4S)-4-hydroxy-2,3,4,5-tetrahydrodipicolinate + H2O + H(+)</text>
        <dbReference type="Rhea" id="RHEA:34171"/>
        <dbReference type="ChEBI" id="CHEBI:15361"/>
        <dbReference type="ChEBI" id="CHEBI:15377"/>
        <dbReference type="ChEBI" id="CHEBI:15378"/>
        <dbReference type="ChEBI" id="CHEBI:67139"/>
        <dbReference type="ChEBI" id="CHEBI:537519"/>
        <dbReference type="EC" id="4.3.3.7"/>
    </reaction>
</comment>
<evidence type="ECO:0000256" key="2">
    <source>
        <dbReference type="ARBA" id="ARBA00005120"/>
    </source>
</evidence>
<dbReference type="PANTHER" id="PTHR12128">
    <property type="entry name" value="DIHYDRODIPICOLINATE SYNTHASE"/>
    <property type="match status" value="1"/>
</dbReference>
<evidence type="ECO:0000256" key="9">
    <source>
        <dbReference type="ARBA" id="ARBA00023239"/>
    </source>
</evidence>
<gene>
    <name evidence="12" type="primary">dapA</name>
    <name evidence="16" type="ORF">SAMN04488028_101503</name>
</gene>
<keyword evidence="10 12" id="KW-0704">Schiff base</keyword>
<evidence type="ECO:0000256" key="13">
    <source>
        <dbReference type="PIRNR" id="PIRNR001365"/>
    </source>
</evidence>
<evidence type="ECO:0000256" key="3">
    <source>
        <dbReference type="ARBA" id="ARBA00007592"/>
    </source>
</evidence>
<dbReference type="CDD" id="cd00950">
    <property type="entry name" value="DHDPS"/>
    <property type="match status" value="1"/>
</dbReference>
<comment type="caution">
    <text evidence="12">Was originally thought to be a dihydrodipicolinate synthase (DHDPS), catalyzing the condensation of (S)-aspartate-beta-semialdehyde [(S)-ASA] and pyruvate to dihydrodipicolinate (DHDP). However, it was shown in E.coli that the product of the enzymatic reaction is not dihydrodipicolinate but in fact (4S)-4-hydroxy-2,3,4,5-tetrahydro-(2S)-dipicolinic acid (HTPA), and that the consecutive dehydration reaction leading to DHDP is not spontaneous but catalyzed by DapB.</text>
</comment>
<dbReference type="PIRSF" id="PIRSF001365">
    <property type="entry name" value="DHDPS"/>
    <property type="match status" value="1"/>
</dbReference>
<evidence type="ECO:0000256" key="4">
    <source>
        <dbReference type="ARBA" id="ARBA00012086"/>
    </source>
</evidence>
<keyword evidence="5 12" id="KW-0963">Cytoplasm</keyword>
<evidence type="ECO:0000256" key="5">
    <source>
        <dbReference type="ARBA" id="ARBA00022490"/>
    </source>
</evidence>
<keyword evidence="9 12" id="KW-0456">Lyase</keyword>
<evidence type="ECO:0000313" key="17">
    <source>
        <dbReference type="Proteomes" id="UP000184474"/>
    </source>
</evidence>
<dbReference type="AlphaFoldDB" id="A0A1M6KAI2"/>
<evidence type="ECO:0000256" key="10">
    <source>
        <dbReference type="ARBA" id="ARBA00023270"/>
    </source>
</evidence>
<evidence type="ECO:0000256" key="1">
    <source>
        <dbReference type="ARBA" id="ARBA00003294"/>
    </source>
</evidence>
<sequence length="292" mass="31531">MNSRFKGTGVALVTPFDKDENVDFDALASLVSHVSEGGVDYLVVMGTTAESPTLSEAEKIEVLRFVKSKNAKNLPVVYGLGGNDTRALVKQYQEFTENVDAFLVVCPYYNRPSQEGLKAHFEAIANVASKPIILYNVPKRTGVNLEVSTVLELAKHPNIIGIKEASGTHVEQCKQIAEAMPEDFLLTSGDDDLIIPFMEAGGHGVISVIANAMPRQTSDLVNEMLAGNLEQAQEVNTIMVEVLGLLFVEGNPTGVKALLHSMKVISENVLRLPLVTSSDSLYTMLAAAGKKL</sequence>
<comment type="function">
    <text evidence="1 12">Catalyzes the condensation of (S)-aspartate-beta-semialdehyde [(S)-ASA] and pyruvate to 4-hydroxy-tetrahydrodipicolinate (HTPA).</text>
</comment>